<dbReference type="RefSeq" id="WP_132009998.1">
    <property type="nucleotide sequence ID" value="NZ_JABUHM010000013.1"/>
</dbReference>
<evidence type="ECO:0000256" key="1">
    <source>
        <dbReference type="ARBA" id="ARBA00004141"/>
    </source>
</evidence>
<dbReference type="GO" id="GO:0005886">
    <property type="term" value="C:plasma membrane"/>
    <property type="evidence" value="ECO:0007669"/>
    <property type="project" value="UniProtKB-SubCell"/>
</dbReference>
<evidence type="ECO:0000256" key="2">
    <source>
        <dbReference type="ARBA" id="ARBA00005278"/>
    </source>
</evidence>
<feature type="transmembrane region" description="Helical" evidence="5">
    <location>
        <begin position="276"/>
        <end position="298"/>
    </location>
</feature>
<keyword evidence="5" id="KW-1133">Transmembrane helix</keyword>
<dbReference type="Proteomes" id="UP000295689">
    <property type="component" value="Unassembled WGS sequence"/>
</dbReference>
<name>A0A4R2B6A1_9BACI</name>
<comment type="caution">
    <text evidence="6">The sequence shown here is derived from an EMBL/GenBank/DDBJ whole genome shotgun (WGS) entry which is preliminary data.</text>
</comment>
<comment type="similarity">
    <text evidence="2 4">Belongs to the GerABKA family.</text>
</comment>
<keyword evidence="7" id="KW-1185">Reference proteome</keyword>
<comment type="subcellular location">
    <subcellularLocation>
        <location evidence="4">Cell membrane</location>
    </subcellularLocation>
    <subcellularLocation>
        <location evidence="1">Membrane</location>
        <topology evidence="1">Multi-pass membrane protein</topology>
    </subcellularLocation>
</comment>
<evidence type="ECO:0000256" key="3">
    <source>
        <dbReference type="ARBA" id="ARBA00023136"/>
    </source>
</evidence>
<dbReference type="InterPro" id="IPR004995">
    <property type="entry name" value="Spore_Ger"/>
</dbReference>
<dbReference type="AlphaFoldDB" id="A0A4R2B6A1"/>
<gene>
    <name evidence="6" type="ORF">EV146_11194</name>
</gene>
<keyword evidence="3 4" id="KW-0472">Membrane</keyword>
<feature type="transmembrane region" description="Helical" evidence="5">
    <location>
        <begin position="318"/>
        <end position="336"/>
    </location>
</feature>
<dbReference type="PIRSF" id="PIRSF005690">
    <property type="entry name" value="GerBA"/>
    <property type="match status" value="1"/>
</dbReference>
<organism evidence="6 7">
    <name type="scientific">Mesobacillus foraminis</name>
    <dbReference type="NCBI Taxonomy" id="279826"/>
    <lineage>
        <taxon>Bacteria</taxon>
        <taxon>Bacillati</taxon>
        <taxon>Bacillota</taxon>
        <taxon>Bacilli</taxon>
        <taxon>Bacillales</taxon>
        <taxon>Bacillaceae</taxon>
        <taxon>Mesobacillus</taxon>
    </lineage>
</organism>
<accession>A0A4R2B6A1</accession>
<feature type="transmembrane region" description="Helical" evidence="5">
    <location>
        <begin position="401"/>
        <end position="426"/>
    </location>
</feature>
<reference evidence="6 7" key="1">
    <citation type="journal article" date="2015" name="Stand. Genomic Sci.">
        <title>Genomic Encyclopedia of Bacterial and Archaeal Type Strains, Phase III: the genomes of soil and plant-associated and newly described type strains.</title>
        <authorList>
            <person name="Whitman W.B."/>
            <person name="Woyke T."/>
            <person name="Klenk H.P."/>
            <person name="Zhou Y."/>
            <person name="Lilburn T.G."/>
            <person name="Beck B.J."/>
            <person name="De Vos P."/>
            <person name="Vandamme P."/>
            <person name="Eisen J.A."/>
            <person name="Garrity G."/>
            <person name="Hugenholtz P."/>
            <person name="Kyrpides N.C."/>
        </authorList>
    </citation>
    <scope>NUCLEOTIDE SEQUENCE [LARGE SCALE GENOMIC DNA]</scope>
    <source>
        <strain evidence="6 7">CV53</strain>
    </source>
</reference>
<proteinExistence type="inferred from homology"/>
<evidence type="ECO:0000256" key="5">
    <source>
        <dbReference type="SAM" id="Phobius"/>
    </source>
</evidence>
<dbReference type="PANTHER" id="PTHR22550">
    <property type="entry name" value="SPORE GERMINATION PROTEIN"/>
    <property type="match status" value="1"/>
</dbReference>
<dbReference type="GO" id="GO:0009847">
    <property type="term" value="P:spore germination"/>
    <property type="evidence" value="ECO:0007669"/>
    <property type="project" value="UniProtKB-UniRule"/>
</dbReference>
<dbReference type="InterPro" id="IPR050768">
    <property type="entry name" value="UPF0353/GerABKA_families"/>
</dbReference>
<feature type="transmembrane region" description="Helical" evidence="5">
    <location>
        <begin position="368"/>
        <end position="389"/>
    </location>
</feature>
<dbReference type="PANTHER" id="PTHR22550:SF5">
    <property type="entry name" value="LEUCINE ZIPPER PROTEIN 4"/>
    <property type="match status" value="1"/>
</dbReference>
<evidence type="ECO:0000313" key="7">
    <source>
        <dbReference type="Proteomes" id="UP000295689"/>
    </source>
</evidence>
<evidence type="ECO:0000256" key="4">
    <source>
        <dbReference type="PIRNR" id="PIRNR005690"/>
    </source>
</evidence>
<sequence>MLSRTPENPGDTIKWLSQELKPSFDLVHKPLHMDEKHAELLYIKTVVDGTQLQQLVIKPFFELATDQHVEAYLNSLPNQQDITSKEQMLLEMTKGSVVILIRDHLLLMDIKKVNTDTVQQTSIEPTIQGPQLSLSEDIATNVNLIRQRYHRPSLVIETMELGEKNKQTLAIIYDEEVVLKDVLEQVKRKLKAIKIPIIQSTTELQRLMNDKRRSLMPTMMMTERTDRVVYNLASGKVALLLDGGHSVILAPAIFFDFMTSMDDKYGSYWVTKSLKFLRYSGLFACLTLPGVYVAATSYNPEVFRVELALSIAGSRIGVPYPSFIEVLFMLMVMELLTEASIRLPKAVTGTATTVGGLILGTAATEAALASNIMIIIVAAVAISTFVIPINEMSFAIRVVRYILLAFASLGGLAGLVFGLIGILMYLTQMESFGEPYFKMYWQTKRAETRKIQT</sequence>
<dbReference type="Pfam" id="PF03323">
    <property type="entry name" value="GerA"/>
    <property type="match status" value="1"/>
</dbReference>
<feature type="transmembrane region" description="Helical" evidence="5">
    <location>
        <begin position="237"/>
        <end position="255"/>
    </location>
</feature>
<evidence type="ECO:0000313" key="6">
    <source>
        <dbReference type="EMBL" id="TCN22257.1"/>
    </source>
</evidence>
<keyword evidence="5" id="KW-0812">Transmembrane</keyword>
<protein>
    <submittedName>
        <fullName evidence="6">Spore germination protein</fullName>
    </submittedName>
</protein>
<dbReference type="EMBL" id="SLVV01000011">
    <property type="protein sequence ID" value="TCN22257.1"/>
    <property type="molecule type" value="Genomic_DNA"/>
</dbReference>